<dbReference type="AlphaFoldDB" id="A0A3A2Z3L8"/>
<keyword evidence="1" id="KW-1133">Transmembrane helix</keyword>
<reference evidence="3" key="1">
    <citation type="submission" date="2017-02" db="EMBL/GenBank/DDBJ databases">
        <authorList>
            <person name="Tafer H."/>
            <person name="Lopandic K."/>
        </authorList>
    </citation>
    <scope>NUCLEOTIDE SEQUENCE [LARGE SCALE GENOMIC DNA]</scope>
    <source>
        <strain evidence="3">CBS 366.77</strain>
    </source>
</reference>
<comment type="caution">
    <text evidence="2">The sequence shown here is derived from an EMBL/GenBank/DDBJ whole genome shotgun (WGS) entry which is preliminary data.</text>
</comment>
<evidence type="ECO:0000256" key="1">
    <source>
        <dbReference type="SAM" id="Phobius"/>
    </source>
</evidence>
<name>A0A3A2Z3L8_9EURO</name>
<keyword evidence="1" id="KW-0472">Membrane</keyword>
<keyword evidence="1" id="KW-0812">Transmembrane</keyword>
<keyword evidence="3" id="KW-1185">Reference proteome</keyword>
<accession>A0A3A2Z3L8</accession>
<sequence>MTPSPSLPLKLASTAIGTIFIGFGINAILRPQHALSFFEFDYPVANGDATKTLIDNLMLIYGVRDIFMGLVIYIAARGNKKVLGGTLLAT</sequence>
<feature type="transmembrane region" description="Helical" evidence="1">
    <location>
        <begin position="7"/>
        <end position="29"/>
    </location>
</feature>
<dbReference type="OrthoDB" id="5216128at2759"/>
<protein>
    <submittedName>
        <fullName evidence="2">Integral membrane protein</fullName>
    </submittedName>
</protein>
<feature type="transmembrane region" description="Helical" evidence="1">
    <location>
        <begin position="58"/>
        <end position="76"/>
    </location>
</feature>
<dbReference type="Pfam" id="PF14087">
    <property type="entry name" value="DUF4267"/>
    <property type="match status" value="1"/>
</dbReference>
<evidence type="ECO:0000313" key="2">
    <source>
        <dbReference type="EMBL" id="RJE16793.1"/>
    </source>
</evidence>
<dbReference type="InterPro" id="IPR025363">
    <property type="entry name" value="DUF4267"/>
</dbReference>
<evidence type="ECO:0000313" key="3">
    <source>
        <dbReference type="Proteomes" id="UP000266188"/>
    </source>
</evidence>
<dbReference type="Proteomes" id="UP000266188">
    <property type="component" value="Unassembled WGS sequence"/>
</dbReference>
<dbReference type="EMBL" id="MVGC01002652">
    <property type="protein sequence ID" value="RJE16793.1"/>
    <property type="molecule type" value="Genomic_DNA"/>
</dbReference>
<organism evidence="2 3">
    <name type="scientific">Aspergillus sclerotialis</name>
    <dbReference type="NCBI Taxonomy" id="2070753"/>
    <lineage>
        <taxon>Eukaryota</taxon>
        <taxon>Fungi</taxon>
        <taxon>Dikarya</taxon>
        <taxon>Ascomycota</taxon>
        <taxon>Pezizomycotina</taxon>
        <taxon>Eurotiomycetes</taxon>
        <taxon>Eurotiomycetidae</taxon>
        <taxon>Eurotiales</taxon>
        <taxon>Aspergillaceae</taxon>
        <taxon>Aspergillus</taxon>
        <taxon>Aspergillus subgen. Polypaecilum</taxon>
    </lineage>
</organism>
<gene>
    <name evidence="2" type="ORF">PHISCL_10870</name>
</gene>
<proteinExistence type="predicted"/>
<feature type="non-terminal residue" evidence="2">
    <location>
        <position position="90"/>
    </location>
</feature>